<accession>A0A9P1IX96</accession>
<gene>
    <name evidence="7" type="ORF">CAMP_LOCUS16615</name>
</gene>
<feature type="transmembrane region" description="Helical" evidence="5">
    <location>
        <begin position="128"/>
        <end position="150"/>
    </location>
</feature>
<reference evidence="7" key="1">
    <citation type="submission" date="2022-11" db="EMBL/GenBank/DDBJ databases">
        <authorList>
            <person name="Kikuchi T."/>
        </authorList>
    </citation>
    <scope>NUCLEOTIDE SEQUENCE</scope>
    <source>
        <strain evidence="7">PS1010</strain>
    </source>
</reference>
<keyword evidence="8" id="KW-1185">Reference proteome</keyword>
<dbReference type="Pfam" id="PF00001">
    <property type="entry name" value="7tm_1"/>
    <property type="match status" value="1"/>
</dbReference>
<feature type="transmembrane region" description="Helical" evidence="5">
    <location>
        <begin position="243"/>
        <end position="269"/>
    </location>
</feature>
<protein>
    <recommendedName>
        <fullName evidence="6">G-protein coupled receptors family 1 profile domain-containing protein</fullName>
    </recommendedName>
</protein>
<feature type="transmembrane region" description="Helical" evidence="5">
    <location>
        <begin position="20"/>
        <end position="41"/>
    </location>
</feature>
<dbReference type="PANTHER" id="PTHR21643">
    <property type="entry name" value="G-PROTEIN COUPLED RECEPTORS FAMILY 1 PROFILE DOMAIN-CONTAINING PROTEIN-RELATED"/>
    <property type="match status" value="1"/>
</dbReference>
<dbReference type="OrthoDB" id="5781782at2759"/>
<keyword evidence="2 5" id="KW-0812">Transmembrane</keyword>
<dbReference type="EMBL" id="CANHGI010000006">
    <property type="protein sequence ID" value="CAI5453978.1"/>
    <property type="molecule type" value="Genomic_DNA"/>
</dbReference>
<feature type="domain" description="G-protein coupled receptors family 1 profile" evidence="6">
    <location>
        <begin position="32"/>
        <end position="136"/>
    </location>
</feature>
<organism evidence="7 8">
    <name type="scientific">Caenorhabditis angaria</name>
    <dbReference type="NCBI Taxonomy" id="860376"/>
    <lineage>
        <taxon>Eukaryota</taxon>
        <taxon>Metazoa</taxon>
        <taxon>Ecdysozoa</taxon>
        <taxon>Nematoda</taxon>
        <taxon>Chromadorea</taxon>
        <taxon>Rhabditida</taxon>
        <taxon>Rhabditina</taxon>
        <taxon>Rhabditomorpha</taxon>
        <taxon>Rhabditoidea</taxon>
        <taxon>Rhabditidae</taxon>
        <taxon>Peloderinae</taxon>
        <taxon>Caenorhabditis</taxon>
    </lineage>
</organism>
<dbReference type="GO" id="GO:0008188">
    <property type="term" value="F:neuropeptide receptor activity"/>
    <property type="evidence" value="ECO:0007669"/>
    <property type="project" value="InterPro"/>
</dbReference>
<comment type="subcellular location">
    <subcellularLocation>
        <location evidence="1">Membrane</location>
    </subcellularLocation>
</comment>
<feature type="transmembrane region" description="Helical" evidence="5">
    <location>
        <begin position="210"/>
        <end position="231"/>
    </location>
</feature>
<dbReference type="InterPro" id="IPR039952">
    <property type="entry name" value="Aex-2"/>
</dbReference>
<comment type="caution">
    <text evidence="7">The sequence shown here is derived from an EMBL/GenBank/DDBJ whole genome shotgun (WGS) entry which is preliminary data.</text>
</comment>
<feature type="transmembrane region" description="Helical" evidence="5">
    <location>
        <begin position="87"/>
        <end position="107"/>
    </location>
</feature>
<keyword evidence="4 5" id="KW-0472">Membrane</keyword>
<dbReference type="PRINTS" id="PR00237">
    <property type="entry name" value="GPCRRHODOPSN"/>
</dbReference>
<dbReference type="Proteomes" id="UP001152747">
    <property type="component" value="Unassembled WGS sequence"/>
</dbReference>
<dbReference type="PROSITE" id="PS50262">
    <property type="entry name" value="G_PROTEIN_RECEP_F1_2"/>
    <property type="match status" value="1"/>
</dbReference>
<dbReference type="AlphaFoldDB" id="A0A9P1IX96"/>
<evidence type="ECO:0000256" key="3">
    <source>
        <dbReference type="ARBA" id="ARBA00022989"/>
    </source>
</evidence>
<dbReference type="GO" id="GO:0016020">
    <property type="term" value="C:membrane"/>
    <property type="evidence" value="ECO:0007669"/>
    <property type="project" value="UniProtKB-SubCell"/>
</dbReference>
<evidence type="ECO:0000313" key="8">
    <source>
        <dbReference type="Proteomes" id="UP001152747"/>
    </source>
</evidence>
<dbReference type="InterPro" id="IPR017452">
    <property type="entry name" value="GPCR_Rhodpsn_7TM"/>
</dbReference>
<dbReference type="SUPFAM" id="SSF81321">
    <property type="entry name" value="Family A G protein-coupled receptor-like"/>
    <property type="match status" value="1"/>
</dbReference>
<evidence type="ECO:0000313" key="7">
    <source>
        <dbReference type="EMBL" id="CAI5453978.1"/>
    </source>
</evidence>
<dbReference type="Gene3D" id="1.20.1070.10">
    <property type="entry name" value="Rhodopsin 7-helix transmembrane proteins"/>
    <property type="match status" value="1"/>
</dbReference>
<keyword evidence="3 5" id="KW-1133">Transmembrane helix</keyword>
<feature type="transmembrane region" description="Helical" evidence="5">
    <location>
        <begin position="170"/>
        <end position="190"/>
    </location>
</feature>
<evidence type="ECO:0000256" key="2">
    <source>
        <dbReference type="ARBA" id="ARBA00022692"/>
    </source>
</evidence>
<evidence type="ECO:0000256" key="4">
    <source>
        <dbReference type="ARBA" id="ARBA00023136"/>
    </source>
</evidence>
<proteinExistence type="predicted"/>
<name>A0A9P1IX96_9PELO</name>
<evidence type="ECO:0000256" key="5">
    <source>
        <dbReference type="SAM" id="Phobius"/>
    </source>
</evidence>
<evidence type="ECO:0000256" key="1">
    <source>
        <dbReference type="ARBA" id="ARBA00004370"/>
    </source>
</evidence>
<dbReference type="InterPro" id="IPR000276">
    <property type="entry name" value="GPCR_Rhodpsn"/>
</dbReference>
<sequence>MNSSNETAVSIDDFTWFEFMFYECAGVIGAIFNVIVLYIALRYINTEDKPRQIIVINMAIADFLMCIVYMVTRPYLTKFPIFLCRPYYIVIWTCQMSSCLNLVWLNVDKLIYIQFPLHYYQIVNRRRLLWLSMATWGGLLSFNLAVGYFLNVNGSCIQVSVDSVLYVLSPIFYVVMIIVSFSLSALIYCIAHNLAHMEERQRSRLFHRLFFLFSSTLWTFFTSLPYRLMYIILKHCPQCGSQAFYWCVTVFFRVLIVGIMMNPAITIWTQRIYRLRLIRIFGKFRDNSSTEVLMVSNRRASDRPPEHQPLRCDL</sequence>
<evidence type="ECO:0000259" key="6">
    <source>
        <dbReference type="PROSITE" id="PS50262"/>
    </source>
</evidence>
<dbReference type="PANTHER" id="PTHR21643:SF2">
    <property type="entry name" value="G-PROTEIN COUPLED RECEPTOR AEX-2"/>
    <property type="match status" value="1"/>
</dbReference>
<feature type="transmembrane region" description="Helical" evidence="5">
    <location>
        <begin position="53"/>
        <end position="72"/>
    </location>
</feature>